<dbReference type="EMBL" id="JAAAIN010000841">
    <property type="protein sequence ID" value="KAG0310419.1"/>
    <property type="molecule type" value="Genomic_DNA"/>
</dbReference>
<evidence type="ECO:0008006" key="3">
    <source>
        <dbReference type="Google" id="ProtNLM"/>
    </source>
</evidence>
<sequence length="243" mass="27538">MSLPDYMTDRNAVLNDQGVNWRGGKAPNYNKPNALFEAERTQVHASDSLEFLVENLVKNWEKEASFKTEAVDWRTIDHKVYKFSTNGGSWQSVEDMLRVGTYNALIGESQYYSSKNSGFEESHLTFKQSLRGGFAWECLKVYSGPPVVAFKWRHWGKFTGKLRCPVSDTEKLVADPSNENVEIFGVTIAHVNDKFQIESLETFYDPAALFNEMLKNSPSVLKCPITGQSTGHDDEKETEEETA</sequence>
<dbReference type="Proteomes" id="UP000823405">
    <property type="component" value="Unassembled WGS sequence"/>
</dbReference>
<evidence type="ECO:0000313" key="1">
    <source>
        <dbReference type="EMBL" id="KAG0310419.1"/>
    </source>
</evidence>
<organism evidence="1 2">
    <name type="scientific">Linnemannia gamsii</name>
    <dbReference type="NCBI Taxonomy" id="64522"/>
    <lineage>
        <taxon>Eukaryota</taxon>
        <taxon>Fungi</taxon>
        <taxon>Fungi incertae sedis</taxon>
        <taxon>Mucoromycota</taxon>
        <taxon>Mortierellomycotina</taxon>
        <taxon>Mortierellomycetes</taxon>
        <taxon>Mortierellales</taxon>
        <taxon>Mortierellaceae</taxon>
        <taxon>Linnemannia</taxon>
    </lineage>
</organism>
<dbReference type="InterPro" id="IPR032710">
    <property type="entry name" value="NTF2-like_dom_sf"/>
</dbReference>
<name>A0A9P6UKF2_9FUNG</name>
<dbReference type="PANTHER" id="PTHR31723">
    <property type="entry name" value="PATHOGENESIS-RELATED FAMILY PROTEIN"/>
    <property type="match status" value="1"/>
</dbReference>
<dbReference type="PANTHER" id="PTHR31723:SF10">
    <property type="entry name" value="PATHOGEN-RELATED PROTEIN"/>
    <property type="match status" value="1"/>
</dbReference>
<dbReference type="OrthoDB" id="65445at2759"/>
<dbReference type="AlphaFoldDB" id="A0A9P6UKF2"/>
<accession>A0A9P6UKF2</accession>
<evidence type="ECO:0000313" key="2">
    <source>
        <dbReference type="Proteomes" id="UP000823405"/>
    </source>
</evidence>
<dbReference type="InterPro" id="IPR053218">
    <property type="entry name" value="Pathogen-related_defense"/>
</dbReference>
<keyword evidence="2" id="KW-1185">Reference proteome</keyword>
<protein>
    <recommendedName>
        <fullName evidence="3">Pathogen-related protein</fullName>
    </recommendedName>
</protein>
<proteinExistence type="predicted"/>
<dbReference type="SUPFAM" id="SSF54427">
    <property type="entry name" value="NTF2-like"/>
    <property type="match status" value="1"/>
</dbReference>
<comment type="caution">
    <text evidence="1">The sequence shown here is derived from an EMBL/GenBank/DDBJ whole genome shotgun (WGS) entry which is preliminary data.</text>
</comment>
<gene>
    <name evidence="1" type="ORF">BGZ97_012584</name>
</gene>
<reference evidence="1" key="1">
    <citation type="journal article" date="2020" name="Fungal Divers.">
        <title>Resolving the Mortierellaceae phylogeny through synthesis of multi-gene phylogenetics and phylogenomics.</title>
        <authorList>
            <person name="Vandepol N."/>
            <person name="Liber J."/>
            <person name="Desiro A."/>
            <person name="Na H."/>
            <person name="Kennedy M."/>
            <person name="Barry K."/>
            <person name="Grigoriev I.V."/>
            <person name="Miller A.N."/>
            <person name="O'Donnell K."/>
            <person name="Stajich J.E."/>
            <person name="Bonito G."/>
        </authorList>
    </citation>
    <scope>NUCLEOTIDE SEQUENCE</scope>
    <source>
        <strain evidence="1">NVP60</strain>
    </source>
</reference>